<accession>A0A843TWN1</accession>
<sequence length="127" mass="14229">MVITLMMIIIMLTMEIEKMIEMVMVETGIGVTGMMTDMVKEGIHMVGMVIVTTGTLMSVITKMGLGMMIIEEVEEPMIISLVREIEALIETKTDNLMKMIDIHLEVEVAGLMSFLREVLVHPPAMKK</sequence>
<dbReference type="EMBL" id="NMUH01000179">
    <property type="protein sequence ID" value="MQL73764.1"/>
    <property type="molecule type" value="Genomic_DNA"/>
</dbReference>
<keyword evidence="1" id="KW-0812">Transmembrane</keyword>
<evidence type="ECO:0000313" key="2">
    <source>
        <dbReference type="EMBL" id="MQL73764.1"/>
    </source>
</evidence>
<protein>
    <submittedName>
        <fullName evidence="2">Uncharacterized protein</fullName>
    </submittedName>
</protein>
<organism evidence="2 3">
    <name type="scientific">Colocasia esculenta</name>
    <name type="common">Wild taro</name>
    <name type="synonym">Arum esculentum</name>
    <dbReference type="NCBI Taxonomy" id="4460"/>
    <lineage>
        <taxon>Eukaryota</taxon>
        <taxon>Viridiplantae</taxon>
        <taxon>Streptophyta</taxon>
        <taxon>Embryophyta</taxon>
        <taxon>Tracheophyta</taxon>
        <taxon>Spermatophyta</taxon>
        <taxon>Magnoliopsida</taxon>
        <taxon>Liliopsida</taxon>
        <taxon>Araceae</taxon>
        <taxon>Aroideae</taxon>
        <taxon>Colocasieae</taxon>
        <taxon>Colocasia</taxon>
    </lineage>
</organism>
<proteinExistence type="predicted"/>
<keyword evidence="3" id="KW-1185">Reference proteome</keyword>
<dbReference type="Proteomes" id="UP000652761">
    <property type="component" value="Unassembled WGS sequence"/>
</dbReference>
<keyword evidence="1" id="KW-1133">Transmembrane helix</keyword>
<name>A0A843TWN1_COLES</name>
<evidence type="ECO:0000313" key="3">
    <source>
        <dbReference type="Proteomes" id="UP000652761"/>
    </source>
</evidence>
<keyword evidence="1" id="KW-0472">Membrane</keyword>
<comment type="caution">
    <text evidence="2">The sequence shown here is derived from an EMBL/GenBank/DDBJ whole genome shotgun (WGS) entry which is preliminary data.</text>
</comment>
<gene>
    <name evidence="2" type="ORF">Taro_006110</name>
</gene>
<dbReference type="AlphaFoldDB" id="A0A843TWN1"/>
<evidence type="ECO:0000256" key="1">
    <source>
        <dbReference type="SAM" id="Phobius"/>
    </source>
</evidence>
<reference evidence="2" key="1">
    <citation type="submission" date="2017-07" db="EMBL/GenBank/DDBJ databases">
        <title>Taro Niue Genome Assembly and Annotation.</title>
        <authorList>
            <person name="Atibalentja N."/>
            <person name="Keating K."/>
            <person name="Fields C.J."/>
        </authorList>
    </citation>
    <scope>NUCLEOTIDE SEQUENCE</scope>
    <source>
        <strain evidence="2">Niue_2</strain>
        <tissue evidence="2">Leaf</tissue>
    </source>
</reference>
<feature type="transmembrane region" description="Helical" evidence="1">
    <location>
        <begin position="42"/>
        <end position="60"/>
    </location>
</feature>